<sequence>MDTKAKEKGILKLEPRPRIMIEPTSILIPQGSCDRVPSSPQPSIDRLSVTWADPNPEMASSGVISSEVKFSTNADASEDEDYSVSLSAVLRQRRASVRRSRKGRARRSSSPFLPEDIHPRRRSSVFTTSSGDTAISIEDQPVLTQEQIFENIHLHKQVLSSAKQQPLGMRRKLKIVHQAKGYIKRHEGKLQERLAQSKSTRDIYARFNILMATKWQQLKREAANISNLLIPWELRIKEIESHFGSVVASYFTFLRWLFWINLVIAFILLVFVIVPEYLTANPKLDGERKIIMEDERRNATNLLTLWEFEGILKYSPIFYGYYSNVERSEYKMPLAYFLTGLVVYVYSFVAILRKMAENSRMSKLSEKDDECIFSWKLFTGWDYMIGNAETAHNRIASVILGFKEALLEEAEKKKNPRNWRTISLRALVNFCVLILLAVSAYAVVTVVTRSDNYRGKTPSWWHENETTTVVTVISITFPFFFEFLGFLEHFHPRKQLRLQLARIMLLNLLNLYSLIFAQFSKIDGMCKELVSLQPSLLSINTSFNIQEPINIDKNFATFACSEVDVPCLPCHMTTFPPKDYLQNMDGSESAIMYSSQNPYVLKSTTPRRGKRNTVDKQDINGISVLEKELQRLRNLSMIKETDEIEETSEVYDYEFYDTGETNFTLDILTTTSIGEQTTYSTPISSEFDGDYDNYSIYNTENELMTTLSDKDLITENGSIISDITTDTETDTFSPSTSVFLTSTPSFNTDESSFTVSSFNADDVTTDVVTDLNDASGTTAHKIDINVPWETKTSSNPDINYSANIDYVENERNSVICPNISFNCSINCGDQNITQTFFMSNCVLVDIKCSVKKCILHQTPVTSLNKTELPSIDSVYYDKSNRKMYNLTIGTRKKLLKLCWETMFGQELVKLTMMDLVFVLLGTLFMDFFRALFVRYMNRCWCWDLEKKFPEYGDFKIAENILHLINNQGMVWMGMFFSPGLVVLNVFKLMIMMYLRSWAVMTCNVPHEVVFRVSKSNNFYLALLLTMLFLCVLPVGYTIVLVKPSWHCGPFSEYDKIYKILTTNIYNILPKSLNFALEYIASPAIVIPLLVLLILIIYYLTSLTNSLREANNDLKTQLRRERTEERRKMFQLADRRRGGSSSIDNTPFGRWKKALPSFPMNKSIDSEDRKAMPCENNTKESLKTTKRKGIFAKIVSLAVDRTTKDHTPVVTSPDVQNGDDETDTDFHENFHKAVLQFKDNVTVHKDNEIKKRSLVEFKTKINALLTEVRQTSQEITDIDIERKPQVEKEIVHRKLSRKQTSESSNQSKQSDSISSVIPVITISTTESDEDILHTKGGNVILSLKSNNTSKENERNKKHDKRDSLRRIKCSSDLKSLQRQSSVESINDTKTIKDIFGKKDGDGGHKYQYSL</sequence>
<feature type="region of interest" description="Disordered" evidence="7">
    <location>
        <begin position="1342"/>
        <end position="1362"/>
    </location>
</feature>
<comment type="caution">
    <text evidence="10">The sequence shown here is derived from an EMBL/GenBank/DDBJ whole genome shotgun (WGS) entry which is preliminary data.</text>
</comment>
<feature type="transmembrane region" description="Helical" evidence="8">
    <location>
        <begin position="334"/>
        <end position="352"/>
    </location>
</feature>
<dbReference type="InterPro" id="IPR012496">
    <property type="entry name" value="TMC_dom"/>
</dbReference>
<evidence type="ECO:0000313" key="11">
    <source>
        <dbReference type="Proteomes" id="UP001152562"/>
    </source>
</evidence>
<feature type="transmembrane region" description="Helical" evidence="8">
    <location>
        <begin position="256"/>
        <end position="278"/>
    </location>
</feature>
<accession>A0A9P0XJB4</accession>
<evidence type="ECO:0000259" key="9">
    <source>
        <dbReference type="Pfam" id="PF07810"/>
    </source>
</evidence>
<keyword evidence="6" id="KW-0175">Coiled coil</keyword>
<protein>
    <recommendedName>
        <fullName evidence="9">TMC domain-containing protein</fullName>
    </recommendedName>
</protein>
<keyword evidence="3 8" id="KW-0812">Transmembrane</keyword>
<gene>
    <name evidence="10" type="ORF">PIBRA_LOCUS14152</name>
</gene>
<evidence type="ECO:0000256" key="8">
    <source>
        <dbReference type="SAM" id="Phobius"/>
    </source>
</evidence>
<feature type="region of interest" description="Disordered" evidence="7">
    <location>
        <begin position="1289"/>
        <end position="1312"/>
    </location>
</feature>
<evidence type="ECO:0000256" key="7">
    <source>
        <dbReference type="SAM" id="MobiDB-lite"/>
    </source>
</evidence>
<feature type="transmembrane region" description="Helical" evidence="8">
    <location>
        <begin position="467"/>
        <end position="487"/>
    </location>
</feature>
<keyword evidence="4 8" id="KW-1133">Transmembrane helix</keyword>
<feature type="transmembrane region" description="Helical" evidence="8">
    <location>
        <begin position="1078"/>
        <end position="1099"/>
    </location>
</feature>
<dbReference type="PANTHER" id="PTHR23302">
    <property type="entry name" value="TRANSMEMBRANE CHANNEL-RELATED"/>
    <property type="match status" value="1"/>
</dbReference>
<reference evidence="10" key="1">
    <citation type="submission" date="2022-05" db="EMBL/GenBank/DDBJ databases">
        <authorList>
            <person name="Okamura Y."/>
        </authorList>
    </citation>
    <scope>NUCLEOTIDE SEQUENCE</scope>
</reference>
<evidence type="ECO:0000256" key="1">
    <source>
        <dbReference type="ARBA" id="ARBA00004141"/>
    </source>
</evidence>
<evidence type="ECO:0000313" key="10">
    <source>
        <dbReference type="EMBL" id="CAH4038621.1"/>
    </source>
</evidence>
<feature type="transmembrane region" description="Helical" evidence="8">
    <location>
        <begin position="422"/>
        <end position="447"/>
    </location>
</feature>
<feature type="domain" description="TMC" evidence="9">
    <location>
        <begin position="898"/>
        <end position="1013"/>
    </location>
</feature>
<feature type="coiled-coil region" evidence="6">
    <location>
        <begin position="1099"/>
        <end position="1126"/>
    </location>
</feature>
<evidence type="ECO:0000256" key="3">
    <source>
        <dbReference type="ARBA" id="ARBA00022692"/>
    </source>
</evidence>
<evidence type="ECO:0000256" key="5">
    <source>
        <dbReference type="ARBA" id="ARBA00023136"/>
    </source>
</evidence>
<feature type="transmembrane region" description="Helical" evidence="8">
    <location>
        <begin position="907"/>
        <end position="928"/>
    </location>
</feature>
<feature type="transmembrane region" description="Helical" evidence="8">
    <location>
        <begin position="499"/>
        <end position="519"/>
    </location>
</feature>
<feature type="compositionally biased region" description="Basic and acidic residues" evidence="7">
    <location>
        <begin position="1349"/>
        <end position="1362"/>
    </location>
</feature>
<dbReference type="GO" id="GO:0008381">
    <property type="term" value="F:mechanosensitive monoatomic ion channel activity"/>
    <property type="evidence" value="ECO:0007669"/>
    <property type="project" value="TreeGrafter"/>
</dbReference>
<comment type="similarity">
    <text evidence="2">Belongs to the TMC family.</text>
</comment>
<feature type="transmembrane region" description="Helical" evidence="8">
    <location>
        <begin position="975"/>
        <end position="998"/>
    </location>
</feature>
<comment type="subcellular location">
    <subcellularLocation>
        <location evidence="1">Membrane</location>
        <topology evidence="1">Multi-pass membrane protein</topology>
    </subcellularLocation>
</comment>
<dbReference type="PANTHER" id="PTHR23302:SF40">
    <property type="entry name" value="TRANSMEMBRANE CHANNEL-LIKE PROTEIN"/>
    <property type="match status" value="1"/>
</dbReference>
<name>A0A9P0XJB4_PIEBR</name>
<proteinExistence type="inferred from homology"/>
<dbReference type="GO" id="GO:0005886">
    <property type="term" value="C:plasma membrane"/>
    <property type="evidence" value="ECO:0007669"/>
    <property type="project" value="InterPro"/>
</dbReference>
<evidence type="ECO:0000256" key="2">
    <source>
        <dbReference type="ARBA" id="ARBA00006510"/>
    </source>
</evidence>
<feature type="region of interest" description="Disordered" evidence="7">
    <location>
        <begin position="95"/>
        <end position="131"/>
    </location>
</feature>
<organism evidence="10 11">
    <name type="scientific">Pieris brassicae</name>
    <name type="common">White butterfly</name>
    <name type="synonym">Large white butterfly</name>
    <dbReference type="NCBI Taxonomy" id="7116"/>
    <lineage>
        <taxon>Eukaryota</taxon>
        <taxon>Metazoa</taxon>
        <taxon>Ecdysozoa</taxon>
        <taxon>Arthropoda</taxon>
        <taxon>Hexapoda</taxon>
        <taxon>Insecta</taxon>
        <taxon>Pterygota</taxon>
        <taxon>Neoptera</taxon>
        <taxon>Endopterygota</taxon>
        <taxon>Lepidoptera</taxon>
        <taxon>Glossata</taxon>
        <taxon>Ditrysia</taxon>
        <taxon>Papilionoidea</taxon>
        <taxon>Pieridae</taxon>
        <taxon>Pierinae</taxon>
        <taxon>Pieris</taxon>
    </lineage>
</organism>
<feature type="transmembrane region" description="Helical" evidence="8">
    <location>
        <begin position="1018"/>
        <end position="1041"/>
    </location>
</feature>
<evidence type="ECO:0000256" key="4">
    <source>
        <dbReference type="ARBA" id="ARBA00022989"/>
    </source>
</evidence>
<keyword evidence="5 8" id="KW-0472">Membrane</keyword>
<dbReference type="EMBL" id="CALOZG010000087">
    <property type="protein sequence ID" value="CAH4038621.1"/>
    <property type="molecule type" value="Genomic_DNA"/>
</dbReference>
<dbReference type="Pfam" id="PF07810">
    <property type="entry name" value="TMC"/>
    <property type="match status" value="1"/>
</dbReference>
<evidence type="ECO:0000256" key="6">
    <source>
        <dbReference type="SAM" id="Coils"/>
    </source>
</evidence>
<dbReference type="InterPro" id="IPR038900">
    <property type="entry name" value="TMC"/>
</dbReference>
<keyword evidence="11" id="KW-1185">Reference proteome</keyword>
<feature type="compositionally biased region" description="Basic residues" evidence="7">
    <location>
        <begin position="95"/>
        <end position="107"/>
    </location>
</feature>
<feature type="compositionally biased region" description="Low complexity" evidence="7">
    <location>
        <begin position="1300"/>
        <end position="1312"/>
    </location>
</feature>
<dbReference type="Proteomes" id="UP001152562">
    <property type="component" value="Unassembled WGS sequence"/>
</dbReference>